<dbReference type="GO" id="GO:0003968">
    <property type="term" value="F:RNA-directed RNA polymerase activity"/>
    <property type="evidence" value="ECO:0007669"/>
    <property type="project" value="UniProtKB-KW"/>
</dbReference>
<reference evidence="1" key="2">
    <citation type="submission" date="2024-01" db="EMBL/GenBank/DDBJ databases">
        <authorList>
            <person name="Zhang X.-A."/>
            <person name="Zhang J.-T."/>
            <person name="Hu Z.-Y."/>
            <person name="Liu W."/>
        </authorList>
    </citation>
    <scope>NUCLEOTIDE SEQUENCE</scope>
    <source>
        <strain evidence="1">Ribo_5</strain>
    </source>
</reference>
<name>A0AB38ZK27_9VIRU</name>
<organism evidence="1">
    <name type="scientific">Crocidura shantungensis ribovirus 10</name>
    <dbReference type="NCBI Taxonomy" id="3139530"/>
    <lineage>
        <taxon>Viruses</taxon>
        <taxon>Riboviria</taxon>
    </lineage>
</organism>
<evidence type="ECO:0000313" key="1">
    <source>
        <dbReference type="EMBL" id="WZI33440.1"/>
    </source>
</evidence>
<keyword evidence="1" id="KW-0548">Nucleotidyltransferase</keyword>
<proteinExistence type="predicted"/>
<reference evidence="1" key="1">
    <citation type="journal article" date="2024" name="NPJ Biofilms Microbiomes">
        <title>Decoding the RNA viromes in shrew lungs along the eastern coast of China.</title>
        <authorList>
            <person name="Zhang J.T."/>
            <person name="Hu Z.Y."/>
            <person name="Tang F."/>
            <person name="Liu Y.T."/>
            <person name="Tan W.L."/>
            <person name="Ma X.F."/>
            <person name="Zhang Y.F."/>
            <person name="Si G.Q."/>
            <person name="Zhang L."/>
            <person name="Zhang M.Q."/>
            <person name="Peng C."/>
            <person name="Fu B.K."/>
            <person name="Fang L.Q."/>
            <person name="Zhang X.A."/>
            <person name="Liu W."/>
        </authorList>
    </citation>
    <scope>NUCLEOTIDE SEQUENCE</scope>
    <source>
        <strain evidence="1">Ribo_5</strain>
    </source>
</reference>
<accession>A0AB38ZK27</accession>
<keyword evidence="1" id="KW-0808">Transferase</keyword>
<keyword evidence="1" id="KW-0696">RNA-directed RNA polymerase</keyword>
<dbReference type="EMBL" id="PP272705">
    <property type="protein sequence ID" value="WZI33440.1"/>
    <property type="molecule type" value="Viral_cRNA"/>
</dbReference>
<sequence length="25" mass="2965">MAQNRRLFYQAVVQYPLPNQSRSPT</sequence>
<protein>
    <submittedName>
        <fullName evidence="1">RNA-dependent RNA polymerase</fullName>
    </submittedName>
</protein>